<keyword evidence="2" id="KW-0472">Membrane</keyword>
<feature type="transmembrane region" description="Helical" evidence="2">
    <location>
        <begin position="28"/>
        <end position="47"/>
    </location>
</feature>
<feature type="region of interest" description="Disordered" evidence="1">
    <location>
        <begin position="50"/>
        <end position="82"/>
    </location>
</feature>
<keyword evidence="2" id="KW-0812">Transmembrane</keyword>
<keyword evidence="2" id="KW-1133">Transmembrane helix</keyword>
<keyword evidence="4" id="KW-1185">Reference proteome</keyword>
<evidence type="ECO:0000313" key="3">
    <source>
        <dbReference type="EMBL" id="CAH1969458.1"/>
    </source>
</evidence>
<protein>
    <submittedName>
        <fullName evidence="3">Uncharacterized protein</fullName>
    </submittedName>
</protein>
<gene>
    <name evidence="3" type="ORF">ACAOBT_LOCUS8427</name>
</gene>
<dbReference type="PROSITE" id="PS51257">
    <property type="entry name" value="PROKAR_LIPOPROTEIN"/>
    <property type="match status" value="1"/>
</dbReference>
<dbReference type="AlphaFoldDB" id="A0A9P0K8F7"/>
<evidence type="ECO:0000313" key="4">
    <source>
        <dbReference type="Proteomes" id="UP001152888"/>
    </source>
</evidence>
<name>A0A9P0K8F7_ACAOB</name>
<proteinExistence type="predicted"/>
<evidence type="ECO:0000256" key="1">
    <source>
        <dbReference type="SAM" id="MobiDB-lite"/>
    </source>
</evidence>
<accession>A0A9P0K8F7</accession>
<reference evidence="3" key="1">
    <citation type="submission" date="2022-03" db="EMBL/GenBank/DDBJ databases">
        <authorList>
            <person name="Sayadi A."/>
        </authorList>
    </citation>
    <scope>NUCLEOTIDE SEQUENCE</scope>
</reference>
<dbReference type="Proteomes" id="UP001152888">
    <property type="component" value="Unassembled WGS sequence"/>
</dbReference>
<organism evidence="3 4">
    <name type="scientific">Acanthoscelides obtectus</name>
    <name type="common">Bean weevil</name>
    <name type="synonym">Bruchus obtectus</name>
    <dbReference type="NCBI Taxonomy" id="200917"/>
    <lineage>
        <taxon>Eukaryota</taxon>
        <taxon>Metazoa</taxon>
        <taxon>Ecdysozoa</taxon>
        <taxon>Arthropoda</taxon>
        <taxon>Hexapoda</taxon>
        <taxon>Insecta</taxon>
        <taxon>Pterygota</taxon>
        <taxon>Neoptera</taxon>
        <taxon>Endopterygota</taxon>
        <taxon>Coleoptera</taxon>
        <taxon>Polyphaga</taxon>
        <taxon>Cucujiformia</taxon>
        <taxon>Chrysomeloidea</taxon>
        <taxon>Chrysomelidae</taxon>
        <taxon>Bruchinae</taxon>
        <taxon>Bruchini</taxon>
        <taxon>Acanthoscelides</taxon>
    </lineage>
</organism>
<evidence type="ECO:0000256" key="2">
    <source>
        <dbReference type="SAM" id="Phobius"/>
    </source>
</evidence>
<sequence length="130" mass="14289">MRRRPMLSIFYQAAGSGAGTGCAPSLVMVLWTTIVAAIATVAAASAANAGRDAFSRSGSWQKRLSSSGDLHQSQQQQQLPDDLREFHQQLPNLQVFSSQLMLRAPRGQRQYDVPQIDIRKVIPGFHRSPV</sequence>
<feature type="compositionally biased region" description="Low complexity" evidence="1">
    <location>
        <begin position="64"/>
        <end position="80"/>
    </location>
</feature>
<comment type="caution">
    <text evidence="3">The sequence shown here is derived from an EMBL/GenBank/DDBJ whole genome shotgun (WGS) entry which is preliminary data.</text>
</comment>
<dbReference type="EMBL" id="CAKOFQ010006764">
    <property type="protein sequence ID" value="CAH1969458.1"/>
    <property type="molecule type" value="Genomic_DNA"/>
</dbReference>